<evidence type="ECO:0000313" key="3">
    <source>
        <dbReference type="Proteomes" id="UP000765509"/>
    </source>
</evidence>
<gene>
    <name evidence="2" type="ORF">O181_084608</name>
</gene>
<comment type="caution">
    <text evidence="2">The sequence shown here is derived from an EMBL/GenBank/DDBJ whole genome shotgun (WGS) entry which is preliminary data.</text>
</comment>
<dbReference type="EMBL" id="AVOT02049751">
    <property type="protein sequence ID" value="MBW0544893.1"/>
    <property type="molecule type" value="Genomic_DNA"/>
</dbReference>
<protein>
    <submittedName>
        <fullName evidence="2">Uncharacterized protein</fullName>
    </submittedName>
</protein>
<evidence type="ECO:0000313" key="2">
    <source>
        <dbReference type="EMBL" id="MBW0544893.1"/>
    </source>
</evidence>
<dbReference type="Proteomes" id="UP000765509">
    <property type="component" value="Unassembled WGS sequence"/>
</dbReference>
<feature type="compositionally biased region" description="Basic residues" evidence="1">
    <location>
        <begin position="66"/>
        <end position="88"/>
    </location>
</feature>
<evidence type="ECO:0000256" key="1">
    <source>
        <dbReference type="SAM" id="MobiDB-lite"/>
    </source>
</evidence>
<name>A0A9Q3FRM6_9BASI</name>
<dbReference type="AlphaFoldDB" id="A0A9Q3FRM6"/>
<sequence>MGPGHGPLGPQKNWAQGDSNSPHRTQSAAYGPRPMNRRPQTMAHGPWTVGPQTSQKGHIFFQIKPLHPKHKKGKNGHRGRSFKNHHRKDQGPKYYGKAILWHFKAIGDKTPLKNSSKTVLVKARKGPTSGWSLKNEICNHILIFHQFLSRRAQWNSFWDTRQGHSQKGRTNQIKRRKSIF</sequence>
<reference evidence="2" key="1">
    <citation type="submission" date="2021-03" db="EMBL/GenBank/DDBJ databases">
        <title>Draft genome sequence of rust myrtle Austropuccinia psidii MF-1, a brazilian biotype.</title>
        <authorList>
            <person name="Quecine M.C."/>
            <person name="Pachon D.M.R."/>
            <person name="Bonatelli M.L."/>
            <person name="Correr F.H."/>
            <person name="Franceschini L.M."/>
            <person name="Leite T.F."/>
            <person name="Margarido G.R.A."/>
            <person name="Almeida C.A."/>
            <person name="Ferrarezi J.A."/>
            <person name="Labate C.A."/>
        </authorList>
    </citation>
    <scope>NUCLEOTIDE SEQUENCE</scope>
    <source>
        <strain evidence="2">MF-1</strain>
    </source>
</reference>
<feature type="compositionally biased region" description="Polar residues" evidence="1">
    <location>
        <begin position="13"/>
        <end position="28"/>
    </location>
</feature>
<organism evidence="2 3">
    <name type="scientific">Austropuccinia psidii MF-1</name>
    <dbReference type="NCBI Taxonomy" id="1389203"/>
    <lineage>
        <taxon>Eukaryota</taxon>
        <taxon>Fungi</taxon>
        <taxon>Dikarya</taxon>
        <taxon>Basidiomycota</taxon>
        <taxon>Pucciniomycotina</taxon>
        <taxon>Pucciniomycetes</taxon>
        <taxon>Pucciniales</taxon>
        <taxon>Sphaerophragmiaceae</taxon>
        <taxon>Austropuccinia</taxon>
    </lineage>
</organism>
<feature type="region of interest" description="Disordered" evidence="1">
    <location>
        <begin position="1"/>
        <end position="91"/>
    </location>
</feature>
<keyword evidence="3" id="KW-1185">Reference proteome</keyword>
<accession>A0A9Q3FRM6</accession>
<proteinExistence type="predicted"/>